<evidence type="ECO:0000313" key="2">
    <source>
        <dbReference type="EMBL" id="RZF44144.1"/>
    </source>
</evidence>
<dbReference type="OrthoDB" id="6625022at2759"/>
<gene>
    <name evidence="2" type="ORF">LSTR_LSTR017028</name>
</gene>
<protein>
    <recommendedName>
        <fullName evidence="1">HAT C-terminal dimerisation domain-containing protein</fullName>
    </recommendedName>
</protein>
<feature type="domain" description="HAT C-terminal dimerisation" evidence="1">
    <location>
        <begin position="1"/>
        <end position="39"/>
    </location>
</feature>
<dbReference type="Proteomes" id="UP000291343">
    <property type="component" value="Unassembled WGS sequence"/>
</dbReference>
<dbReference type="AlphaFoldDB" id="A0A482XE29"/>
<dbReference type="EMBL" id="QKKF02011228">
    <property type="protein sequence ID" value="RZF44144.1"/>
    <property type="molecule type" value="Genomic_DNA"/>
</dbReference>
<dbReference type="PANTHER" id="PTHR46289">
    <property type="entry name" value="52 KDA REPRESSOR OF THE INHIBITOR OF THE PROTEIN KINASE-LIKE PROTEIN-RELATED"/>
    <property type="match status" value="1"/>
</dbReference>
<proteinExistence type="predicted"/>
<dbReference type="PANTHER" id="PTHR46289:SF14">
    <property type="entry name" value="DUF4371 DOMAIN-CONTAINING PROTEIN"/>
    <property type="match status" value="1"/>
</dbReference>
<evidence type="ECO:0000313" key="3">
    <source>
        <dbReference type="Proteomes" id="UP000291343"/>
    </source>
</evidence>
<reference evidence="2 3" key="1">
    <citation type="journal article" date="2017" name="Gigascience">
        <title>Genome sequence of the small brown planthopper, Laodelphax striatellus.</title>
        <authorList>
            <person name="Zhu J."/>
            <person name="Jiang F."/>
            <person name="Wang X."/>
            <person name="Yang P."/>
            <person name="Bao Y."/>
            <person name="Zhao W."/>
            <person name="Wang W."/>
            <person name="Lu H."/>
            <person name="Wang Q."/>
            <person name="Cui N."/>
            <person name="Li J."/>
            <person name="Chen X."/>
            <person name="Luo L."/>
            <person name="Yu J."/>
            <person name="Kang L."/>
            <person name="Cui F."/>
        </authorList>
    </citation>
    <scope>NUCLEOTIDE SEQUENCE [LARGE SCALE GENOMIC DNA]</scope>
    <source>
        <strain evidence="2">Lst14</strain>
    </source>
</reference>
<dbReference type="InterPro" id="IPR052958">
    <property type="entry name" value="IFN-induced_PKR_regulator"/>
</dbReference>
<sequence length="57" mass="6560">TTCTAERSFSTLRRLKSYLRNSCGQDRLTGLALMSVHREVILDTDEVINEFALRKSR</sequence>
<organism evidence="2 3">
    <name type="scientific">Laodelphax striatellus</name>
    <name type="common">Small brown planthopper</name>
    <name type="synonym">Delphax striatella</name>
    <dbReference type="NCBI Taxonomy" id="195883"/>
    <lineage>
        <taxon>Eukaryota</taxon>
        <taxon>Metazoa</taxon>
        <taxon>Ecdysozoa</taxon>
        <taxon>Arthropoda</taxon>
        <taxon>Hexapoda</taxon>
        <taxon>Insecta</taxon>
        <taxon>Pterygota</taxon>
        <taxon>Neoptera</taxon>
        <taxon>Paraneoptera</taxon>
        <taxon>Hemiptera</taxon>
        <taxon>Auchenorrhyncha</taxon>
        <taxon>Fulgoroidea</taxon>
        <taxon>Delphacidae</taxon>
        <taxon>Criomorphinae</taxon>
        <taxon>Laodelphax</taxon>
    </lineage>
</organism>
<feature type="non-terminal residue" evidence="2">
    <location>
        <position position="1"/>
    </location>
</feature>
<dbReference type="InParanoid" id="A0A482XE29"/>
<dbReference type="GO" id="GO:0046983">
    <property type="term" value="F:protein dimerization activity"/>
    <property type="evidence" value="ECO:0007669"/>
    <property type="project" value="InterPro"/>
</dbReference>
<feature type="non-terminal residue" evidence="2">
    <location>
        <position position="57"/>
    </location>
</feature>
<accession>A0A482XE29</accession>
<keyword evidence="3" id="KW-1185">Reference proteome</keyword>
<dbReference type="Pfam" id="PF05699">
    <property type="entry name" value="Dimer_Tnp_hAT"/>
    <property type="match status" value="1"/>
</dbReference>
<name>A0A482XE29_LAOST</name>
<dbReference type="InterPro" id="IPR008906">
    <property type="entry name" value="HATC_C_dom"/>
</dbReference>
<comment type="caution">
    <text evidence="2">The sequence shown here is derived from an EMBL/GenBank/DDBJ whole genome shotgun (WGS) entry which is preliminary data.</text>
</comment>
<evidence type="ECO:0000259" key="1">
    <source>
        <dbReference type="Pfam" id="PF05699"/>
    </source>
</evidence>